<organism evidence="2 3">
    <name type="scientific">Fulvivirga marina</name>
    <dbReference type="NCBI Taxonomy" id="2494733"/>
    <lineage>
        <taxon>Bacteria</taxon>
        <taxon>Pseudomonadati</taxon>
        <taxon>Bacteroidota</taxon>
        <taxon>Cytophagia</taxon>
        <taxon>Cytophagales</taxon>
        <taxon>Fulvivirgaceae</taxon>
        <taxon>Fulvivirga</taxon>
    </lineage>
</organism>
<feature type="transmembrane region" description="Helical" evidence="1">
    <location>
        <begin position="29"/>
        <end position="46"/>
    </location>
</feature>
<accession>A0A937G3G2</accession>
<dbReference type="AlphaFoldDB" id="A0A937G3G2"/>
<gene>
    <name evidence="2" type="ORF">JMN32_27030</name>
</gene>
<reference evidence="2" key="1">
    <citation type="submission" date="2021-01" db="EMBL/GenBank/DDBJ databases">
        <title>Fulvivirga kasyanovii gen. nov., sp nov., a novel member of the phylum Bacteroidetes isolated from seawater in a mussel farm.</title>
        <authorList>
            <person name="Zhao L.-H."/>
            <person name="Wang Z.-J."/>
        </authorList>
    </citation>
    <scope>NUCLEOTIDE SEQUENCE</scope>
    <source>
        <strain evidence="2">29W222</strain>
    </source>
</reference>
<proteinExistence type="predicted"/>
<feature type="transmembrane region" description="Helical" evidence="1">
    <location>
        <begin position="53"/>
        <end position="77"/>
    </location>
</feature>
<sequence>MNFLARIFLSAIAVLLTDYLLEGVEVDGFLVAIVVAVVLAVLNAIIKPVLVILTIPITIVTLGIFLLVINAIIILLADALVSGFEVDGFWWALLFSIIMSIINYLFSGGDKKRKNNR</sequence>
<dbReference type="PANTHER" id="PTHR37309">
    <property type="entry name" value="SLR0284 PROTEIN"/>
    <property type="match status" value="1"/>
</dbReference>
<evidence type="ECO:0000313" key="3">
    <source>
        <dbReference type="Proteomes" id="UP000614216"/>
    </source>
</evidence>
<dbReference type="InterPro" id="IPR007165">
    <property type="entry name" value="Phage_holin_4_2"/>
</dbReference>
<dbReference type="RefSeq" id="WP_202859541.1">
    <property type="nucleotide sequence ID" value="NZ_JAEUGD010000068.1"/>
</dbReference>
<dbReference type="Pfam" id="PF04020">
    <property type="entry name" value="Phage_holin_4_2"/>
    <property type="match status" value="1"/>
</dbReference>
<keyword evidence="1" id="KW-1133">Transmembrane helix</keyword>
<dbReference type="PANTHER" id="PTHR37309:SF1">
    <property type="entry name" value="SLR0284 PROTEIN"/>
    <property type="match status" value="1"/>
</dbReference>
<evidence type="ECO:0000313" key="2">
    <source>
        <dbReference type="EMBL" id="MBL6449997.1"/>
    </source>
</evidence>
<feature type="transmembrane region" description="Helical" evidence="1">
    <location>
        <begin position="89"/>
        <end position="107"/>
    </location>
</feature>
<keyword evidence="3" id="KW-1185">Reference proteome</keyword>
<protein>
    <submittedName>
        <fullName evidence="2">Phage holin family protein</fullName>
    </submittedName>
</protein>
<keyword evidence="1" id="KW-0472">Membrane</keyword>
<dbReference type="EMBL" id="JAEUGD010000068">
    <property type="protein sequence ID" value="MBL6449997.1"/>
    <property type="molecule type" value="Genomic_DNA"/>
</dbReference>
<name>A0A937G3G2_9BACT</name>
<comment type="caution">
    <text evidence="2">The sequence shown here is derived from an EMBL/GenBank/DDBJ whole genome shotgun (WGS) entry which is preliminary data.</text>
</comment>
<dbReference type="Proteomes" id="UP000614216">
    <property type="component" value="Unassembled WGS sequence"/>
</dbReference>
<evidence type="ECO:0000256" key="1">
    <source>
        <dbReference type="SAM" id="Phobius"/>
    </source>
</evidence>
<keyword evidence="1" id="KW-0812">Transmembrane</keyword>